<evidence type="ECO:0000256" key="3">
    <source>
        <dbReference type="ARBA" id="ARBA00023157"/>
    </source>
</evidence>
<feature type="region of interest" description="Disordered" evidence="6">
    <location>
        <begin position="30"/>
        <end position="85"/>
    </location>
</feature>
<feature type="compositionally biased region" description="Low complexity" evidence="6">
    <location>
        <begin position="57"/>
        <end position="77"/>
    </location>
</feature>
<dbReference type="Pfam" id="PF00431">
    <property type="entry name" value="CUB"/>
    <property type="match status" value="3"/>
</dbReference>
<evidence type="ECO:0000256" key="5">
    <source>
        <dbReference type="PROSITE-ProRule" id="PRU00302"/>
    </source>
</evidence>
<evidence type="ECO:0000259" key="9">
    <source>
        <dbReference type="PROSITE" id="PS01180"/>
    </source>
</evidence>
<evidence type="ECO:0000256" key="8">
    <source>
        <dbReference type="SAM" id="SignalP"/>
    </source>
</evidence>
<protein>
    <submittedName>
        <fullName evidence="12">Seizure protein 6 homolog isoform X1</fullName>
    </submittedName>
</protein>
<feature type="domain" description="Sushi" evidence="10">
    <location>
        <begin position="762"/>
        <end position="823"/>
    </location>
</feature>
<feature type="compositionally biased region" description="Basic and acidic residues" evidence="6">
    <location>
        <begin position="316"/>
        <end position="332"/>
    </location>
</feature>
<keyword evidence="7" id="KW-0472">Membrane</keyword>
<feature type="disulfide bond" evidence="5">
    <location>
        <begin position="970"/>
        <end position="997"/>
    </location>
</feature>
<dbReference type="PROSITE" id="PS01180">
    <property type="entry name" value="CUB"/>
    <property type="match status" value="3"/>
</dbReference>
<evidence type="ECO:0000256" key="2">
    <source>
        <dbReference type="ARBA" id="ARBA00022737"/>
    </source>
</evidence>
<dbReference type="AlphaFoldDB" id="A0AAJ7SRA9"/>
<feature type="domain" description="Sushi" evidence="10">
    <location>
        <begin position="1001"/>
        <end position="1064"/>
    </location>
</feature>
<evidence type="ECO:0000313" key="11">
    <source>
        <dbReference type="Proteomes" id="UP001318040"/>
    </source>
</evidence>
<dbReference type="SMART" id="SM00032">
    <property type="entry name" value="CCP"/>
    <property type="match status" value="5"/>
</dbReference>
<proteinExistence type="predicted"/>
<evidence type="ECO:0000256" key="4">
    <source>
        <dbReference type="PROSITE-ProRule" id="PRU00059"/>
    </source>
</evidence>
<feature type="disulfide bond" evidence="4">
    <location>
        <begin position="648"/>
        <end position="675"/>
    </location>
</feature>
<feature type="region of interest" description="Disordered" evidence="6">
    <location>
        <begin position="264"/>
        <end position="345"/>
    </location>
</feature>
<dbReference type="InterPro" id="IPR000436">
    <property type="entry name" value="Sushi_SCR_CCP_dom"/>
</dbReference>
<dbReference type="SUPFAM" id="SSF49854">
    <property type="entry name" value="Spermadhesin, CUB domain"/>
    <property type="match status" value="3"/>
</dbReference>
<keyword evidence="11" id="KW-1185">Reference proteome</keyword>
<keyword evidence="3 5" id="KW-1015">Disulfide bond</keyword>
<dbReference type="CDD" id="cd00041">
    <property type="entry name" value="CUB"/>
    <property type="match status" value="3"/>
</dbReference>
<feature type="domain" description="Sushi" evidence="10">
    <location>
        <begin position="1068"/>
        <end position="1129"/>
    </location>
</feature>
<dbReference type="InterPro" id="IPR035976">
    <property type="entry name" value="Sushi/SCR/CCP_sf"/>
</dbReference>
<reference evidence="12" key="1">
    <citation type="submission" date="2025-08" db="UniProtKB">
        <authorList>
            <consortium name="RefSeq"/>
        </authorList>
    </citation>
    <scope>IDENTIFICATION</scope>
    <source>
        <tissue evidence="12">Sperm</tissue>
    </source>
</reference>
<dbReference type="InterPro" id="IPR000859">
    <property type="entry name" value="CUB_dom"/>
</dbReference>
<dbReference type="SUPFAM" id="SSF57535">
    <property type="entry name" value="Complement control module/SCR domain"/>
    <property type="match status" value="5"/>
</dbReference>
<feature type="region of interest" description="Disordered" evidence="6">
    <location>
        <begin position="362"/>
        <end position="386"/>
    </location>
</feature>
<dbReference type="CDD" id="cd00033">
    <property type="entry name" value="CCP"/>
    <property type="match status" value="5"/>
</dbReference>
<feature type="region of interest" description="Disordered" evidence="6">
    <location>
        <begin position="428"/>
        <end position="457"/>
    </location>
</feature>
<evidence type="ECO:0000259" key="10">
    <source>
        <dbReference type="PROSITE" id="PS50923"/>
    </source>
</evidence>
<dbReference type="InterPro" id="IPR035914">
    <property type="entry name" value="Sperma_CUB_dom_sf"/>
</dbReference>
<feature type="region of interest" description="Disordered" evidence="6">
    <location>
        <begin position="127"/>
        <end position="176"/>
    </location>
</feature>
<organism evidence="11 12">
    <name type="scientific">Petromyzon marinus</name>
    <name type="common">Sea lamprey</name>
    <dbReference type="NCBI Taxonomy" id="7757"/>
    <lineage>
        <taxon>Eukaryota</taxon>
        <taxon>Metazoa</taxon>
        <taxon>Chordata</taxon>
        <taxon>Craniata</taxon>
        <taxon>Vertebrata</taxon>
        <taxon>Cyclostomata</taxon>
        <taxon>Hyperoartia</taxon>
        <taxon>Petromyzontiformes</taxon>
        <taxon>Petromyzontidae</taxon>
        <taxon>Petromyzon</taxon>
    </lineage>
</organism>
<feature type="signal peptide" evidence="8">
    <location>
        <begin position="1"/>
        <end position="25"/>
    </location>
</feature>
<evidence type="ECO:0000256" key="1">
    <source>
        <dbReference type="ARBA" id="ARBA00022659"/>
    </source>
</evidence>
<dbReference type="PROSITE" id="PS50923">
    <property type="entry name" value="SUSHI"/>
    <property type="match status" value="5"/>
</dbReference>
<dbReference type="InterPro" id="IPR051277">
    <property type="entry name" value="SEZ6_CSMD_C4BPB_Regulators"/>
</dbReference>
<dbReference type="PROSITE" id="PS51257">
    <property type="entry name" value="PROKAR_LIPOPROTEIN"/>
    <property type="match status" value="1"/>
</dbReference>
<dbReference type="Gene3D" id="2.10.70.10">
    <property type="entry name" value="Complement Module, domain 1"/>
    <property type="match status" value="5"/>
</dbReference>
<name>A0AAJ7SRA9_PETMA</name>
<feature type="compositionally biased region" description="Basic and acidic residues" evidence="6">
    <location>
        <begin position="127"/>
        <end position="153"/>
    </location>
</feature>
<dbReference type="PANTHER" id="PTHR45656:SF1">
    <property type="entry name" value="SEIZURE PROTEIN 6 HOMOLOG"/>
    <property type="match status" value="1"/>
</dbReference>
<comment type="caution">
    <text evidence="5">Lacks conserved residue(s) required for the propagation of feature annotation.</text>
</comment>
<feature type="compositionally biased region" description="Basic and acidic residues" evidence="6">
    <location>
        <begin position="162"/>
        <end position="176"/>
    </location>
</feature>
<feature type="domain" description="CUB" evidence="9">
    <location>
        <begin position="825"/>
        <end position="936"/>
    </location>
</feature>
<sequence length="1228" mass="130547">MPSRGYGSLTTLLLLLLLGCVAVLGAHGASDGGDEPIPTASSSTSPATSATEDDEASVLTVTSVTSSQTVQPSSGTQRMQPGLPAIAGGSALSDLVHRSLLKKDFLGREPFFSQQNAGRLVASLESAKREGGRLTNPRDLESADKPAGEKPGRDDDDNDNNNNRRDDGHGSDDGNDKEALAAAMATTVLTTTVTTPTQQTKLQISNSGQTAAAPAVATAVASATAGTTYGTTAEVLTTARSTGAAGPGARRGGGGGVVPAHTTAKRQDATWATRAPAQPTLPTEPPGDYAATHARTRLVTAADPTGTTRDAVGKAPADEERSGPEEPERGDDVTPPGDGATASGSLAPLSAAAATGAAAVATNEGGDGKAAPTATVGVEERPTETSPVAEAVLPEMDKDESLGVATEAVGRPEVTATVAAATAAVEEVEEEDDALSSDAHPDGDAATSAVTDADEETTTTTIITTTIITTVQTPVPCNMNYTGPDGYIDSPDSPGFPYFSSLDCTYTVTVYTGYGVELQVKTLNLLEGELLSIYSILDGRPLVLANQTLLVEGQVIRSPTNQVSVHFQSFQIGVPGSFRFHYQEYVLSCPVPGKPAFGEVYVSGLHPGGKAYFHCKAGYQLRGQSILTCINSTHPGWDATEPLCLAMCGGLIRNASVGRILSPNFPANYTNNLTCVWLIEAPDGQRLHLHFEKLALAEDDDRLIVRNGNTSSAVPLYDSYETEYFPGEGVISTSRYFRLELTTDNVGTAPGFAVRYEAFERGRCYEPYIQYGNYSSSDPLYSVGTLVEFACHPGYTLEQGTPVSECLDIREPYWNQTEPICRALCGGDVTGSHGIILSPNYPDIYDEGQDCIWGVRVREGRRILLEIQLLDIGSTDSVTIFDGDDLTSRALGQYAGTHHRFRVFTTGSEVTVQFLSDPAGPIPGRGRGFVVHYSEVVRNDTCSPLPDVSHGWKTLSHAEPIRGTVATYQCEPGYDILGTDILMCQWDLSWSTDPPSCQRVQYCSDPGVTEHGRRVLSDSRFLVGSTVQYGCDRGYQMEGGSLLTCHARDTGSPKWSAPAPRCVPEVFDPCVNPGMPENGYQLLYKQLYQPGELLRFSCLDGFQLVGDVSVRCLPGHPSRWSGSAPKCQVAYTEHHADPKSEVAKTSESGVQKPGRDIVVAITIPVVIVGLLIGGIYVYFTKLRGKSSLRVPLTSSHSYARLPDEAVFDNPIYEIGEASKRPPLSFVHL</sequence>
<dbReference type="Gene3D" id="2.60.120.290">
    <property type="entry name" value="Spermadhesin, CUB domain"/>
    <property type="match status" value="3"/>
</dbReference>
<feature type="domain" description="CUB" evidence="9">
    <location>
        <begin position="648"/>
        <end position="759"/>
    </location>
</feature>
<dbReference type="Pfam" id="PF00084">
    <property type="entry name" value="Sushi"/>
    <property type="match status" value="5"/>
</dbReference>
<keyword evidence="7" id="KW-0812">Transmembrane</keyword>
<dbReference type="PANTHER" id="PTHR45656">
    <property type="entry name" value="PROTEIN CBR-CLEC-78"/>
    <property type="match status" value="1"/>
</dbReference>
<keyword evidence="2" id="KW-0677">Repeat</keyword>
<dbReference type="KEGG" id="pmrn:116939195"/>
<dbReference type="Proteomes" id="UP001318040">
    <property type="component" value="Chromosome 5"/>
</dbReference>
<dbReference type="SMART" id="SM00042">
    <property type="entry name" value="CUB"/>
    <property type="match status" value="3"/>
</dbReference>
<feature type="domain" description="Sushi" evidence="10">
    <location>
        <begin position="587"/>
        <end position="646"/>
    </location>
</feature>
<feature type="domain" description="Sushi" evidence="10">
    <location>
        <begin position="940"/>
        <end position="999"/>
    </location>
</feature>
<evidence type="ECO:0000256" key="6">
    <source>
        <dbReference type="SAM" id="MobiDB-lite"/>
    </source>
</evidence>
<dbReference type="FunFam" id="2.10.70.10:FF:000010">
    <property type="entry name" value="Seizure related 6 homolog like"/>
    <property type="match status" value="1"/>
</dbReference>
<gene>
    <name evidence="12" type="primary">SEZ6</name>
</gene>
<feature type="chain" id="PRO_5042561254" evidence="8">
    <location>
        <begin position="26"/>
        <end position="1228"/>
    </location>
</feature>
<feature type="compositionally biased region" description="Low complexity" evidence="6">
    <location>
        <begin position="38"/>
        <end position="50"/>
    </location>
</feature>
<dbReference type="GeneID" id="116939195"/>
<feature type="disulfide bond" evidence="4">
    <location>
        <begin position="477"/>
        <end position="504"/>
    </location>
</feature>
<dbReference type="CTD" id="124925"/>
<evidence type="ECO:0000313" key="12">
    <source>
        <dbReference type="RefSeq" id="XP_032803208.1"/>
    </source>
</evidence>
<feature type="transmembrane region" description="Helical" evidence="7">
    <location>
        <begin position="1157"/>
        <end position="1179"/>
    </location>
</feature>
<keyword evidence="7" id="KW-1133">Transmembrane helix</keyword>
<keyword evidence="8" id="KW-0732">Signal</keyword>
<keyword evidence="1 5" id="KW-0768">Sushi</keyword>
<dbReference type="RefSeq" id="XP_032803208.1">
    <property type="nucleotide sequence ID" value="XM_032947317.1"/>
</dbReference>
<feature type="domain" description="CUB" evidence="9">
    <location>
        <begin position="477"/>
        <end position="585"/>
    </location>
</feature>
<accession>A0AAJ7SRA9</accession>
<evidence type="ECO:0000256" key="7">
    <source>
        <dbReference type="SAM" id="Phobius"/>
    </source>
</evidence>